<evidence type="ECO:0000313" key="2">
    <source>
        <dbReference type="EMBL" id="QEM13405.1"/>
    </source>
</evidence>
<dbReference type="OrthoDB" id="1090410at2"/>
<dbReference type="AlphaFoldDB" id="A0A5C1I630"/>
<gene>
    <name evidence="2" type="ORF">DEO27_026475</name>
</gene>
<name>A0A5C1I630_9SPHI</name>
<protein>
    <recommendedName>
        <fullName evidence="1">Novel STAND NTPase 1 domain-containing protein</fullName>
    </recommendedName>
</protein>
<dbReference type="Pfam" id="PF20703">
    <property type="entry name" value="nSTAND1"/>
    <property type="match status" value="1"/>
</dbReference>
<organism evidence="2 3">
    <name type="scientific">Mucilaginibacter rubeus</name>
    <dbReference type="NCBI Taxonomy" id="2027860"/>
    <lineage>
        <taxon>Bacteria</taxon>
        <taxon>Pseudomonadati</taxon>
        <taxon>Bacteroidota</taxon>
        <taxon>Sphingobacteriia</taxon>
        <taxon>Sphingobacteriales</taxon>
        <taxon>Sphingobacteriaceae</taxon>
        <taxon>Mucilaginibacter</taxon>
    </lineage>
</organism>
<reference evidence="2" key="1">
    <citation type="submission" date="2019-08" db="EMBL/GenBank/DDBJ databases">
        <title>Comparative genome analysis confer to the adaptation heavy metal polluted environment.</title>
        <authorList>
            <person name="Li Y."/>
        </authorList>
    </citation>
    <scope>NUCLEOTIDE SEQUENCE [LARGE SCALE GENOMIC DNA]</scope>
    <source>
        <strain evidence="2">P1</strain>
    </source>
</reference>
<dbReference type="SUPFAM" id="SSF82171">
    <property type="entry name" value="DPP6 N-terminal domain-like"/>
    <property type="match status" value="1"/>
</dbReference>
<dbReference type="RefSeq" id="WP_112574599.1">
    <property type="nucleotide sequence ID" value="NZ_CP043450.1"/>
</dbReference>
<dbReference type="InterPro" id="IPR027417">
    <property type="entry name" value="P-loop_NTPase"/>
</dbReference>
<dbReference type="Proteomes" id="UP000251402">
    <property type="component" value="Chromosome"/>
</dbReference>
<evidence type="ECO:0000313" key="3">
    <source>
        <dbReference type="Proteomes" id="UP000251402"/>
    </source>
</evidence>
<keyword evidence="3" id="KW-1185">Reference proteome</keyword>
<evidence type="ECO:0000259" key="1">
    <source>
        <dbReference type="Pfam" id="PF20703"/>
    </source>
</evidence>
<dbReference type="SUPFAM" id="SSF52540">
    <property type="entry name" value="P-loop containing nucleoside triphosphate hydrolases"/>
    <property type="match status" value="1"/>
</dbReference>
<dbReference type="Gene3D" id="3.40.50.300">
    <property type="entry name" value="P-loop containing nucleotide triphosphate hydrolases"/>
    <property type="match status" value="1"/>
</dbReference>
<dbReference type="KEGG" id="mrub:DEO27_026475"/>
<feature type="domain" description="Novel STAND NTPase 1" evidence="1">
    <location>
        <begin position="8"/>
        <end position="270"/>
    </location>
</feature>
<sequence>MTIQRYRFPGTKPFSLTDQDIFEGRKKSIHRLYDLLQKKSMIVFYSESGLGKSSLINAGLIPLFQSSNKESYFPVKVRFLANENRIANKLGEDERVLLLKTVAQLNEANKSLASIILPFADADRSDLWHEAKKFQMNNFKLLLIFDQAEELFTYSQRQIDFFKEQLYTILSNHLPSYLNKRITSYLSSYNDQSGDVAETDKIDSDLDFIYKQLNVKILFVIREDKFGYFDLFSDFFPDILKNTYRLKPLEETEAREAILLPACAEGAFLSPKFDFTAEGIEQLLQILVEDDNTFDPYTIQLSCSYIERSLAMKGKVLIDKEDIPQKGIIEKEYFDNVWSSVPSGFLENVPLYKKILAEKLIDQDNKIRIKTYENNFLHPLVLKALVQEGLIREDHSAYEGKYYELSHDRLVKPILEFYKQQKDEEDLEKANQLYSKLLRNAVDTYELTNKETRAIEVLVEELLLNNLIRVAIDYSKVLQLPHMREDAIQYLIKEEFLLLKDGALEISEDKYVDAVAKSYRARKNKEDEEKAKVHQKRRIQIGALITVAAGIFIALYLWKSDSQQNMIKDFIKLNVANSYLDNGDLEKAYGIYGYIYNSNDYFKKQIDDKTKRLNYTDLPGNPIYALSNNRILSILDSGKTAQIWKIGLEDSISRSCVIHNKRLMALSPNRRYVGILSGQKINLYDAQTNHHSILLKSISKDIGFGFSYNSDYFSCIRDSIVWVYALTDSLKSKKYRFDQSFYKTSISDVKDIIYMSDSVIYGKIENYLARWVKNRKGIMELDVNGILKSSAIGWCSINKDSIIFLTKNGLEIKNLENNKQELLLKADLSNYTQINEVSNNILLLKTPYTDKLKKVVAGKYAHLAFYRIGDKHIYEILKDQVIDKFSISKDYEKCIVRANSKQIYLVDRIAETAKPITFFTDSIYDISDDGKYILFVKERIDDKKVAPSSGYPIENATKSLPDTSALLFLTDLKTGKYTEVDKLIADPSRIKNTTIYGKYFFRFNPNSDCIAYLRRGDKDSLSMRVRRTADLKIVYNSVGPETFLDNGRSKDFTSVFIHIQKRDTINKKAGIKLLNTRARNSQYFLSLYKRLGSNELDRELKRANALPH</sequence>
<dbReference type="InterPro" id="IPR049052">
    <property type="entry name" value="nSTAND1"/>
</dbReference>
<accession>A0A5C1I630</accession>
<proteinExistence type="predicted"/>
<dbReference type="EMBL" id="CP043450">
    <property type="protein sequence ID" value="QEM13405.1"/>
    <property type="molecule type" value="Genomic_DNA"/>
</dbReference>